<keyword evidence="1" id="KW-0596">Phosphopantetheine</keyword>
<dbReference type="InterPro" id="IPR000873">
    <property type="entry name" value="AMP-dep_synth/lig_dom"/>
</dbReference>
<evidence type="ECO:0000256" key="3">
    <source>
        <dbReference type="SAM" id="MobiDB-lite"/>
    </source>
</evidence>
<dbReference type="PROSITE" id="PS00012">
    <property type="entry name" value="PHOSPHOPANTETHEINE"/>
    <property type="match status" value="1"/>
</dbReference>
<dbReference type="Pfam" id="PF13193">
    <property type="entry name" value="AMP-binding_C"/>
    <property type="match status" value="1"/>
</dbReference>
<organism evidence="5 6">
    <name type="scientific">Saccharopolyspora cebuensis</name>
    <dbReference type="NCBI Taxonomy" id="418759"/>
    <lineage>
        <taxon>Bacteria</taxon>
        <taxon>Bacillati</taxon>
        <taxon>Actinomycetota</taxon>
        <taxon>Actinomycetes</taxon>
        <taxon>Pseudonocardiales</taxon>
        <taxon>Pseudonocardiaceae</taxon>
        <taxon>Saccharopolyspora</taxon>
    </lineage>
</organism>
<name>A0ABV4CM83_9PSEU</name>
<dbReference type="InterPro" id="IPR009081">
    <property type="entry name" value="PP-bd_ACP"/>
</dbReference>
<dbReference type="Gene3D" id="3.40.50.980">
    <property type="match status" value="2"/>
</dbReference>
<keyword evidence="2" id="KW-0597">Phosphoprotein</keyword>
<dbReference type="PROSITE" id="PS00455">
    <property type="entry name" value="AMP_BINDING"/>
    <property type="match status" value="1"/>
</dbReference>
<dbReference type="InterPro" id="IPR036736">
    <property type="entry name" value="ACP-like_sf"/>
</dbReference>
<dbReference type="PANTHER" id="PTHR45527">
    <property type="entry name" value="NONRIBOSOMAL PEPTIDE SYNTHETASE"/>
    <property type="match status" value="1"/>
</dbReference>
<proteinExistence type="predicted"/>
<dbReference type="Proteomes" id="UP001564626">
    <property type="component" value="Unassembled WGS sequence"/>
</dbReference>
<dbReference type="InterPro" id="IPR025110">
    <property type="entry name" value="AMP-bd_C"/>
</dbReference>
<dbReference type="Pfam" id="PF00501">
    <property type="entry name" value="AMP-binding"/>
    <property type="match status" value="1"/>
</dbReference>
<dbReference type="InterPro" id="IPR020806">
    <property type="entry name" value="PKS_PP-bd"/>
</dbReference>
<dbReference type="Gene3D" id="3.40.50.1820">
    <property type="entry name" value="alpha/beta hydrolase"/>
    <property type="match status" value="1"/>
</dbReference>
<dbReference type="PANTHER" id="PTHR45527:SF1">
    <property type="entry name" value="FATTY ACID SYNTHASE"/>
    <property type="match status" value="1"/>
</dbReference>
<dbReference type="InterPro" id="IPR020845">
    <property type="entry name" value="AMP-binding_CS"/>
</dbReference>
<dbReference type="InterPro" id="IPR029058">
    <property type="entry name" value="AB_hydrolase_fold"/>
</dbReference>
<dbReference type="SUPFAM" id="SSF56801">
    <property type="entry name" value="Acetyl-CoA synthetase-like"/>
    <property type="match status" value="1"/>
</dbReference>
<protein>
    <submittedName>
        <fullName evidence="5">Amino acid adenylation domain-containing protein</fullName>
    </submittedName>
</protein>
<dbReference type="InterPro" id="IPR006162">
    <property type="entry name" value="Ppantetheine_attach_site"/>
</dbReference>
<accession>A0ABV4CM83</accession>
<feature type="region of interest" description="Disordered" evidence="3">
    <location>
        <begin position="608"/>
        <end position="628"/>
    </location>
</feature>
<gene>
    <name evidence="5" type="ORF">AB8O55_22515</name>
</gene>
<feature type="domain" description="Carrier" evidence="4">
    <location>
        <begin position="532"/>
        <end position="606"/>
    </location>
</feature>
<evidence type="ECO:0000256" key="2">
    <source>
        <dbReference type="ARBA" id="ARBA00022553"/>
    </source>
</evidence>
<dbReference type="EMBL" id="JBGEHV010000050">
    <property type="protein sequence ID" value="MEY8042196.1"/>
    <property type="molecule type" value="Genomic_DNA"/>
</dbReference>
<evidence type="ECO:0000313" key="5">
    <source>
        <dbReference type="EMBL" id="MEY8042196.1"/>
    </source>
</evidence>
<keyword evidence="6" id="KW-1185">Reference proteome</keyword>
<dbReference type="PROSITE" id="PS50075">
    <property type="entry name" value="CARRIER"/>
    <property type="match status" value="1"/>
</dbReference>
<dbReference type="SUPFAM" id="SSF47336">
    <property type="entry name" value="ACP-like"/>
    <property type="match status" value="1"/>
</dbReference>
<evidence type="ECO:0000259" key="4">
    <source>
        <dbReference type="PROSITE" id="PS50075"/>
    </source>
</evidence>
<reference evidence="5 6" key="1">
    <citation type="submission" date="2024-08" db="EMBL/GenBank/DDBJ databases">
        <title>Genome mining of Saccharopolyspora cebuensis PGLac3 from Nigerian medicinal plant.</title>
        <authorList>
            <person name="Ezeobiora C.E."/>
            <person name="Igbokwe N.H."/>
            <person name="Amin D.H."/>
            <person name="Mendie U.E."/>
        </authorList>
    </citation>
    <scope>NUCLEOTIDE SEQUENCE [LARGE SCALE GENOMIC DNA]</scope>
    <source>
        <strain evidence="5 6">PGLac3</strain>
    </source>
</reference>
<dbReference type="InterPro" id="IPR010071">
    <property type="entry name" value="AA_adenyl_dom"/>
</dbReference>
<dbReference type="NCBIfam" id="TIGR01733">
    <property type="entry name" value="AA-adenyl-dom"/>
    <property type="match status" value="1"/>
</dbReference>
<dbReference type="CDD" id="cd05930">
    <property type="entry name" value="A_NRPS"/>
    <property type="match status" value="1"/>
</dbReference>
<dbReference type="InterPro" id="IPR045851">
    <property type="entry name" value="AMP-bd_C_sf"/>
</dbReference>
<dbReference type="RefSeq" id="WP_369775322.1">
    <property type="nucleotide sequence ID" value="NZ_JBGEHV010000050.1"/>
</dbReference>
<dbReference type="Gene3D" id="3.30.300.30">
    <property type="match status" value="1"/>
</dbReference>
<sequence length="628" mass="67296">MAKNPTSDRLWHGPDVDMKLVPVQRQFEAQARRTPDGLAVSFRNRELSYAELNARADNLARRLAARGAGPEKLVAVCMPRSEWLVVALLAVLKAGAAYLPIDPDYPPDRITFILNDAAPVLVLATSATATGLGQGKVPCLFLDADLAGDEQSCDGKQADNGAVTRVPQATPAYVIYTSGSTGRPKGVVISHGALTNLLRAMDERFPLQQTDRWLAVTTIAFDISNVELWLPLISGAGVVLADRDIVYDPTTLSSVVKSTGVTVMSATPSLWHSQIGVDPDGVRGLRMLVAGEALPSALARAMAEQAAEVINLYGPTETTIYSTMAAVPLEVGRPSIGRPIRNTRVYVLDADLRPLPSGIVGEIYIAGAGLARGYLNRAALTAERFVADPFGPPGSRMYRTGDIARWQADGTLDYIGRADQQVKIRGFRVELGEVEKTLATHERVAQAAVVVREDRPGDKQLVAYVVPADPDGSAAAPLDSVSLRAFAGEILPSYMVPGSTVVLDTLPLTPNGKLDRGALPAPKLLDTTSHRPPASGTEELLCQLFAQVLGLTDVGADDEFFDLGGHSIAAIRLASAARKAGLPLKVRDIFVHQSVERLARAIGGHYREQEPVQRAESSPLMRSHRSDR</sequence>
<evidence type="ECO:0000313" key="6">
    <source>
        <dbReference type="Proteomes" id="UP001564626"/>
    </source>
</evidence>
<dbReference type="Pfam" id="PF00550">
    <property type="entry name" value="PP-binding"/>
    <property type="match status" value="1"/>
</dbReference>
<comment type="caution">
    <text evidence="5">The sequence shown here is derived from an EMBL/GenBank/DDBJ whole genome shotgun (WGS) entry which is preliminary data.</text>
</comment>
<dbReference type="SMART" id="SM00823">
    <property type="entry name" value="PKS_PP"/>
    <property type="match status" value="1"/>
</dbReference>
<dbReference type="Gene3D" id="2.30.38.10">
    <property type="entry name" value="Luciferase, Domain 3"/>
    <property type="match status" value="1"/>
</dbReference>
<evidence type="ECO:0000256" key="1">
    <source>
        <dbReference type="ARBA" id="ARBA00022450"/>
    </source>
</evidence>